<sequence length="402" mass="43262">MTTRAEELRDALVDKIIKGHVRQGLTMRADVERALRTVPRELFTPGVSLEEAYEDTAIVTKRREDGVGISSVSAPYLIAEMLGQASGRHVLEVGSGGYNAALLREIAGPDGSVTTVDIDPDVTDRARACLDAAGYTDVKVVCADAEFGIEPGRTYDMIIITVGAWDIPPAWISQLADGGTLVVPLRTLGMTRSWALQRSGNHLVSRSNLMCGFVPMQGAGASDSWNVALGDGVTLWLTEPQQDIDGGAVTGVFSQERHEARSGVTVPGGRLSANLDLWLATHLPDFGSMIVPQEAIDSGLVVPSWRWGTPAFVDGTTLAYRGKLRQVDEAGTEFEYVAYAHGPGAAGAAERMADQIRAWDEVDRPAPTLCVFPIDTPDADLPEGLVLNKRHSRVVFTWPLSK</sequence>
<dbReference type="Proteomes" id="UP000035425">
    <property type="component" value="Unassembled WGS sequence"/>
</dbReference>
<evidence type="ECO:0000256" key="7">
    <source>
        <dbReference type="ARBA" id="ARBA00022679"/>
    </source>
</evidence>
<comment type="caution">
    <text evidence="12">The sequence shown here is derived from an EMBL/GenBank/DDBJ whole genome shotgun (WGS) entry which is preliminary data.</text>
</comment>
<dbReference type="CDD" id="cd02440">
    <property type="entry name" value="AdoMet_MTases"/>
    <property type="match status" value="1"/>
</dbReference>
<evidence type="ECO:0000313" key="12">
    <source>
        <dbReference type="EMBL" id="KLL10600.1"/>
    </source>
</evidence>
<dbReference type="Pfam" id="PF01135">
    <property type="entry name" value="PCMT"/>
    <property type="match status" value="1"/>
</dbReference>
<dbReference type="InterPro" id="IPR029063">
    <property type="entry name" value="SAM-dependent_MTases_sf"/>
</dbReference>
<evidence type="ECO:0000256" key="6">
    <source>
        <dbReference type="ARBA" id="ARBA00022603"/>
    </source>
</evidence>
<protein>
    <recommendedName>
        <fullName evidence="4">Protein-L-isoaspartate O-methyltransferase</fullName>
        <ecNumber evidence="3">2.1.1.77</ecNumber>
    </recommendedName>
    <alternativeName>
        <fullName evidence="11">L-isoaspartyl protein carboxyl methyltransferase</fullName>
    </alternativeName>
    <alternativeName>
        <fullName evidence="9">Protein L-isoaspartyl methyltransferase</fullName>
    </alternativeName>
    <alternativeName>
        <fullName evidence="10">Protein-beta-aspartate methyltransferase</fullName>
    </alternativeName>
</protein>
<keyword evidence="13" id="KW-1185">Reference proteome</keyword>
<evidence type="ECO:0000313" key="13">
    <source>
        <dbReference type="Proteomes" id="UP000035425"/>
    </source>
</evidence>
<dbReference type="Gene3D" id="3.40.50.150">
    <property type="entry name" value="Vaccinia Virus protein VP39"/>
    <property type="match status" value="1"/>
</dbReference>
<evidence type="ECO:0000256" key="10">
    <source>
        <dbReference type="ARBA" id="ARBA00031323"/>
    </source>
</evidence>
<dbReference type="InterPro" id="IPR027573">
    <property type="entry name" value="Methyltran_FxLD"/>
</dbReference>
<dbReference type="PANTHER" id="PTHR11579:SF0">
    <property type="entry name" value="PROTEIN-L-ISOASPARTATE(D-ASPARTATE) O-METHYLTRANSFERASE"/>
    <property type="match status" value="1"/>
</dbReference>
<evidence type="ECO:0000256" key="3">
    <source>
        <dbReference type="ARBA" id="ARBA00011890"/>
    </source>
</evidence>
<keyword evidence="7" id="KW-0808">Transferase</keyword>
<keyword evidence="6" id="KW-0489">Methyltransferase</keyword>
<evidence type="ECO:0000256" key="9">
    <source>
        <dbReference type="ARBA" id="ARBA00030757"/>
    </source>
</evidence>
<dbReference type="InterPro" id="IPR000682">
    <property type="entry name" value="PCMT"/>
</dbReference>
<comment type="similarity">
    <text evidence="2">Belongs to the methyltransferase superfamily. L-isoaspartyl/D-aspartyl protein methyltransferase family.</text>
</comment>
<keyword evidence="8" id="KW-0949">S-adenosyl-L-methionine</keyword>
<proteinExistence type="inferred from homology"/>
<dbReference type="EMBL" id="JWIO01000029">
    <property type="protein sequence ID" value="KLL10600.1"/>
    <property type="molecule type" value="Genomic_DNA"/>
</dbReference>
<evidence type="ECO:0000256" key="11">
    <source>
        <dbReference type="ARBA" id="ARBA00031350"/>
    </source>
</evidence>
<evidence type="ECO:0000256" key="4">
    <source>
        <dbReference type="ARBA" id="ARBA00013346"/>
    </source>
</evidence>
<evidence type="ECO:0000256" key="2">
    <source>
        <dbReference type="ARBA" id="ARBA00005369"/>
    </source>
</evidence>
<evidence type="ECO:0000256" key="1">
    <source>
        <dbReference type="ARBA" id="ARBA00004496"/>
    </source>
</evidence>
<name>A0ABR5F1K4_9ACTN</name>
<organism evidence="12 13">
    <name type="scientific">Protofrankia coriariae</name>
    <dbReference type="NCBI Taxonomy" id="1562887"/>
    <lineage>
        <taxon>Bacteria</taxon>
        <taxon>Bacillati</taxon>
        <taxon>Actinomycetota</taxon>
        <taxon>Actinomycetes</taxon>
        <taxon>Frankiales</taxon>
        <taxon>Frankiaceae</taxon>
        <taxon>Protofrankia</taxon>
    </lineage>
</organism>
<dbReference type="EC" id="2.1.1.77" evidence="3"/>
<evidence type="ECO:0000256" key="5">
    <source>
        <dbReference type="ARBA" id="ARBA00022490"/>
    </source>
</evidence>
<dbReference type="SUPFAM" id="SSF53335">
    <property type="entry name" value="S-adenosyl-L-methionine-dependent methyltransferases"/>
    <property type="match status" value="1"/>
</dbReference>
<keyword evidence="5" id="KW-0963">Cytoplasm</keyword>
<accession>A0ABR5F1K4</accession>
<dbReference type="NCBIfam" id="TIGR04364">
    <property type="entry name" value="methyltran_FxLD"/>
    <property type="match status" value="1"/>
</dbReference>
<evidence type="ECO:0000256" key="8">
    <source>
        <dbReference type="ARBA" id="ARBA00022691"/>
    </source>
</evidence>
<gene>
    <name evidence="12" type="ORF">FrCorBMG51_17160</name>
</gene>
<comment type="subcellular location">
    <subcellularLocation>
        <location evidence="1">Cytoplasm</location>
    </subcellularLocation>
</comment>
<reference evidence="12 13" key="1">
    <citation type="submission" date="2014-12" db="EMBL/GenBank/DDBJ databases">
        <title>Frankia sp. BMG5.1 draft genome.</title>
        <authorList>
            <person name="Gtari M."/>
            <person name="Ghodhbane-Gtari F."/>
            <person name="Nouioui I."/>
            <person name="Ktari A."/>
            <person name="Hezbri K."/>
            <person name="Mimouni W."/>
            <person name="Sbissi I."/>
            <person name="Ayari A."/>
            <person name="Yamanaka T."/>
            <person name="Normand P."/>
            <person name="Tisa L.S."/>
            <person name="Boudabous A."/>
        </authorList>
    </citation>
    <scope>NUCLEOTIDE SEQUENCE [LARGE SCALE GENOMIC DNA]</scope>
    <source>
        <strain evidence="12 13">BMG5.1</strain>
    </source>
</reference>
<dbReference type="PANTHER" id="PTHR11579">
    <property type="entry name" value="PROTEIN-L-ISOASPARTATE O-METHYLTRANSFERASE"/>
    <property type="match status" value="1"/>
</dbReference>